<reference evidence="1 2" key="1">
    <citation type="journal article" date="2013" name="PLoS Genet.">
        <title>The genome and development-dependent transcriptomes of Pyronema confluens: a window into fungal evolution.</title>
        <authorList>
            <person name="Traeger S."/>
            <person name="Altegoer F."/>
            <person name="Freitag M."/>
            <person name="Gabaldon T."/>
            <person name="Kempken F."/>
            <person name="Kumar A."/>
            <person name="Marcet-Houben M."/>
            <person name="Poggeler S."/>
            <person name="Stajich J.E."/>
            <person name="Nowrousian M."/>
        </authorList>
    </citation>
    <scope>NUCLEOTIDE SEQUENCE [LARGE SCALE GENOMIC DNA]</scope>
    <source>
        <strain evidence="2">CBS 100304</strain>
        <tissue evidence="1">Vegetative mycelium</tissue>
    </source>
</reference>
<evidence type="ECO:0000313" key="2">
    <source>
        <dbReference type="Proteomes" id="UP000018144"/>
    </source>
</evidence>
<dbReference type="AlphaFoldDB" id="U4LA34"/>
<protein>
    <submittedName>
        <fullName evidence="1">Uncharacterized protein</fullName>
    </submittedName>
</protein>
<gene>
    <name evidence="1" type="ORF">PCON_02158</name>
</gene>
<name>U4LA34_PYROM</name>
<sequence length="58" mass="6747">MFVSWSDTCAGQMEDPNFELGKPNGDHQYNHSLKSPVFGRLYLPYLQFRISVILIWKA</sequence>
<proteinExistence type="predicted"/>
<accession>U4LA34</accession>
<dbReference type="Proteomes" id="UP000018144">
    <property type="component" value="Unassembled WGS sequence"/>
</dbReference>
<dbReference type="EMBL" id="HF936252">
    <property type="protein sequence ID" value="CCX15732.1"/>
    <property type="molecule type" value="Genomic_DNA"/>
</dbReference>
<evidence type="ECO:0000313" key="1">
    <source>
        <dbReference type="EMBL" id="CCX15732.1"/>
    </source>
</evidence>
<keyword evidence="2" id="KW-1185">Reference proteome</keyword>
<organism evidence="1 2">
    <name type="scientific">Pyronema omphalodes (strain CBS 100304)</name>
    <name type="common">Pyronema confluens</name>
    <dbReference type="NCBI Taxonomy" id="1076935"/>
    <lineage>
        <taxon>Eukaryota</taxon>
        <taxon>Fungi</taxon>
        <taxon>Dikarya</taxon>
        <taxon>Ascomycota</taxon>
        <taxon>Pezizomycotina</taxon>
        <taxon>Pezizomycetes</taxon>
        <taxon>Pezizales</taxon>
        <taxon>Pyronemataceae</taxon>
        <taxon>Pyronema</taxon>
    </lineage>
</organism>